<name>A0A1J5Q404_9ZZZZ</name>
<proteinExistence type="predicted"/>
<sequence length="840" mass="91251">MGGAHRLAFAAAQAVLDRVGDLADRRLLHDEGFLLQQAEAGRIGVAQVGAGHQLALVEVAIRVDPLLVLGKGRDGLVVKVFQLGEPNAVFAGNHAAQIGGQAHDARHGSVGFLQHAVIVGIDRDVGMHVAVAGMHVQGNEHAALEHGFVDFIQPVENLMVLAAGKNLVQRFAHFTLPGHPQVVLLHRTEHRRQLAHAGLRHQFHSPLAEFAQRRIEAIQHLVPVRTGVLDQRQGLLAAGFDPLRVGLSIFVLHQRQFAVQKALQRIEQFQLVADGQLDVDALDAVGVIPQARQRNDHILVDLEGIGMLRDGCGAGTVQPEFLARIGADGNEAFASACVGQAHDMRCRFADGVLVIAGDVGYQYHLGTLRTVGLGGVTDGFQVALVQMLQACQQRVRMGVQVILDFDDGRHRQCHRAEKFQADGAYVRRHPMQDESGRSDQAVAAFLLDAGQAGQEFVRHILAEAGFAEMAARNFQDFRFALTGLAVFPVAGNLEARQLDIVNLAQVVVEALHLDPAPLRIDHAPGHEVVDRCAPEHRLLAPGVHRHIAAHAGGVGRGRIDCEHQSGSLRRVCHALRHHTRRRLDGGHRMRHPGQFQILHRADPVEFFGVDHRTLPHQRHRTAGIASATSARNDGEAQFDAALHQAGNLGLGVRTQHDKGVFHPPVGRIGDMADTRHAVEADAALRAMPAQHLARALAQRGGLVEPCGECGHGVVRAIEQLAYKSIPLRICAIAVRTVVAPAVDFPQAVTQGADQRVAPLAALQQIVLQERIALHHPDVAQHLVQHARRATGTAFLSQLVEPAPRLCAKQAHDHFAVGKRRVVVGDLAQTRRRICRRRAKN</sequence>
<gene>
    <name evidence="1" type="ORF">GALL_398520</name>
</gene>
<evidence type="ECO:0000313" key="1">
    <source>
        <dbReference type="EMBL" id="OIQ78441.1"/>
    </source>
</evidence>
<dbReference type="EMBL" id="MLJW01001398">
    <property type="protein sequence ID" value="OIQ78441.1"/>
    <property type="molecule type" value="Genomic_DNA"/>
</dbReference>
<organism evidence="1">
    <name type="scientific">mine drainage metagenome</name>
    <dbReference type="NCBI Taxonomy" id="410659"/>
    <lineage>
        <taxon>unclassified sequences</taxon>
        <taxon>metagenomes</taxon>
        <taxon>ecological metagenomes</taxon>
    </lineage>
</organism>
<dbReference type="AlphaFoldDB" id="A0A1J5Q404"/>
<protein>
    <submittedName>
        <fullName evidence="1">Uncharacterized protein</fullName>
    </submittedName>
</protein>
<accession>A0A1J5Q404</accession>
<reference evidence="1" key="1">
    <citation type="submission" date="2016-10" db="EMBL/GenBank/DDBJ databases">
        <title>Sequence of Gallionella enrichment culture.</title>
        <authorList>
            <person name="Poehlein A."/>
            <person name="Muehling M."/>
            <person name="Daniel R."/>
        </authorList>
    </citation>
    <scope>NUCLEOTIDE SEQUENCE</scope>
</reference>
<comment type="caution">
    <text evidence="1">The sequence shown here is derived from an EMBL/GenBank/DDBJ whole genome shotgun (WGS) entry which is preliminary data.</text>
</comment>